<gene>
    <name evidence="8" type="ORF">DXC19_11630</name>
</gene>
<comment type="caution">
    <text evidence="8">The sequence shown here is derived from an EMBL/GenBank/DDBJ whole genome shotgun (WGS) entry which is preliminary data.</text>
</comment>
<keyword evidence="4" id="KW-1015">Disulfide bond</keyword>
<evidence type="ECO:0000313" key="9">
    <source>
        <dbReference type="Proteomes" id="UP000261016"/>
    </source>
</evidence>
<dbReference type="GO" id="GO:0016491">
    <property type="term" value="F:oxidoreductase activity"/>
    <property type="evidence" value="ECO:0007669"/>
    <property type="project" value="UniProtKB-KW"/>
</dbReference>
<reference evidence="8 9" key="1">
    <citation type="submission" date="2018-08" db="EMBL/GenBank/DDBJ databases">
        <title>A genome reference for cultivated species of the human gut microbiota.</title>
        <authorList>
            <person name="Zou Y."/>
            <person name="Xue W."/>
            <person name="Luo G."/>
        </authorList>
    </citation>
    <scope>NUCLEOTIDE SEQUENCE [LARGE SCALE GENOMIC DNA]</scope>
    <source>
        <strain evidence="8 9">OM08-17AT</strain>
    </source>
</reference>
<dbReference type="Gene3D" id="3.40.30.10">
    <property type="entry name" value="Glutaredoxin"/>
    <property type="match status" value="1"/>
</dbReference>
<dbReference type="Proteomes" id="UP000261016">
    <property type="component" value="Unassembled WGS sequence"/>
</dbReference>
<evidence type="ECO:0000256" key="1">
    <source>
        <dbReference type="ARBA" id="ARBA00005791"/>
    </source>
</evidence>
<feature type="transmembrane region" description="Helical" evidence="6">
    <location>
        <begin position="12"/>
        <end position="30"/>
    </location>
</feature>
<sequence length="245" mass="28571">MKWVKSHKWEASIILTIIVLVVVITVIINVQHYQEQKKLNHYKSEIAHTPVMGSKNAEDTISVYGDFNCPYCRDFELDTLTILKESYVDTDKAKIHFINVGLSGDDSLYKSVASYSLYQYDKDKYWTFHRQLFENQPKENQYKTTINNTSNQNYISKKEAESVINHAKEKKQVNQTLKDAGVSSKDIKRIKKDIDNHKSNAWKYAMEDRKLANKHQIKHVPTVYINGEKIPSSNDLSVYREYLGR</sequence>
<dbReference type="RefSeq" id="WP_117725982.1">
    <property type="nucleotide sequence ID" value="NZ_CABMFV010000009.1"/>
</dbReference>
<keyword evidence="6" id="KW-0812">Transmembrane</keyword>
<evidence type="ECO:0000256" key="5">
    <source>
        <dbReference type="ARBA" id="ARBA00023284"/>
    </source>
</evidence>
<dbReference type="EMBL" id="QSTD01000009">
    <property type="protein sequence ID" value="RGM28327.1"/>
    <property type="molecule type" value="Genomic_DNA"/>
</dbReference>
<dbReference type="AlphaFoldDB" id="A0A8B2ZDA6"/>
<accession>A0A8B2ZDA6</accession>
<feature type="domain" description="Thioredoxin-like fold" evidence="7">
    <location>
        <begin position="48"/>
        <end position="241"/>
    </location>
</feature>
<keyword evidence="6" id="KW-0472">Membrane</keyword>
<dbReference type="PANTHER" id="PTHR13887">
    <property type="entry name" value="GLUTATHIONE S-TRANSFERASE KAPPA"/>
    <property type="match status" value="1"/>
</dbReference>
<dbReference type="Pfam" id="PF13462">
    <property type="entry name" value="Thioredoxin_4"/>
    <property type="match status" value="1"/>
</dbReference>
<protein>
    <recommendedName>
        <fullName evidence="7">Thioredoxin-like fold domain-containing protein</fullName>
    </recommendedName>
</protein>
<dbReference type="InterPro" id="IPR036249">
    <property type="entry name" value="Thioredoxin-like_sf"/>
</dbReference>
<evidence type="ECO:0000256" key="2">
    <source>
        <dbReference type="ARBA" id="ARBA00022729"/>
    </source>
</evidence>
<proteinExistence type="inferred from homology"/>
<comment type="similarity">
    <text evidence="1">Belongs to the thioredoxin family. DsbA subfamily.</text>
</comment>
<keyword evidence="3" id="KW-0560">Oxidoreductase</keyword>
<evidence type="ECO:0000256" key="3">
    <source>
        <dbReference type="ARBA" id="ARBA00023002"/>
    </source>
</evidence>
<evidence type="ECO:0000256" key="6">
    <source>
        <dbReference type="SAM" id="Phobius"/>
    </source>
</evidence>
<keyword evidence="5" id="KW-0676">Redox-active center</keyword>
<dbReference type="SUPFAM" id="SSF52833">
    <property type="entry name" value="Thioredoxin-like"/>
    <property type="match status" value="1"/>
</dbReference>
<evidence type="ECO:0000256" key="4">
    <source>
        <dbReference type="ARBA" id="ARBA00023157"/>
    </source>
</evidence>
<name>A0A8B2ZDA6_STAWA</name>
<organism evidence="8 9">
    <name type="scientific">Staphylococcus warneri</name>
    <dbReference type="NCBI Taxonomy" id="1292"/>
    <lineage>
        <taxon>Bacteria</taxon>
        <taxon>Bacillati</taxon>
        <taxon>Bacillota</taxon>
        <taxon>Bacilli</taxon>
        <taxon>Bacillales</taxon>
        <taxon>Staphylococcaceae</taxon>
        <taxon>Staphylococcus</taxon>
    </lineage>
</organism>
<dbReference type="InterPro" id="IPR012336">
    <property type="entry name" value="Thioredoxin-like_fold"/>
</dbReference>
<keyword evidence="2" id="KW-0732">Signal</keyword>
<evidence type="ECO:0000259" key="7">
    <source>
        <dbReference type="Pfam" id="PF13462"/>
    </source>
</evidence>
<evidence type="ECO:0000313" key="8">
    <source>
        <dbReference type="EMBL" id="RGM28327.1"/>
    </source>
</evidence>
<keyword evidence="6" id="KW-1133">Transmembrane helix</keyword>
<dbReference type="PANTHER" id="PTHR13887:SF14">
    <property type="entry name" value="DISULFIDE BOND FORMATION PROTEIN D"/>
    <property type="match status" value="1"/>
</dbReference>